<comment type="caution">
    <text evidence="1">The sequence shown here is derived from an EMBL/GenBank/DDBJ whole genome shotgun (WGS) entry which is preliminary data.</text>
</comment>
<keyword evidence="2" id="KW-1185">Reference proteome</keyword>
<dbReference type="RefSeq" id="WP_184017117.1">
    <property type="nucleotide sequence ID" value="NZ_JACIJC010000002.1"/>
</dbReference>
<accession>A0A7W9EE49</accession>
<organism evidence="1 2">
    <name type="scientific">Sphingobium boeckii</name>
    <dbReference type="NCBI Taxonomy" id="1082345"/>
    <lineage>
        <taxon>Bacteria</taxon>
        <taxon>Pseudomonadati</taxon>
        <taxon>Pseudomonadota</taxon>
        <taxon>Alphaproteobacteria</taxon>
        <taxon>Sphingomonadales</taxon>
        <taxon>Sphingomonadaceae</taxon>
        <taxon>Sphingobium</taxon>
    </lineage>
</organism>
<proteinExistence type="predicted"/>
<dbReference type="AlphaFoldDB" id="A0A7W9EE49"/>
<evidence type="ECO:0000313" key="2">
    <source>
        <dbReference type="Proteomes" id="UP000549617"/>
    </source>
</evidence>
<dbReference type="EMBL" id="JACIJC010000002">
    <property type="protein sequence ID" value="MBB5685639.1"/>
    <property type="molecule type" value="Genomic_DNA"/>
</dbReference>
<sequence>MEMSSERKALADRYARMQAEEGLVDVKFLLSNPAEATTDEVYREVNAMYEALERKEAKVLDFGDISVH</sequence>
<name>A0A7W9EE49_9SPHN</name>
<reference evidence="1 2" key="1">
    <citation type="submission" date="2020-08" db="EMBL/GenBank/DDBJ databases">
        <title>Genomic Encyclopedia of Type Strains, Phase IV (KMG-IV): sequencing the most valuable type-strain genomes for metagenomic binning, comparative biology and taxonomic classification.</title>
        <authorList>
            <person name="Goeker M."/>
        </authorList>
    </citation>
    <scope>NUCLEOTIDE SEQUENCE [LARGE SCALE GENOMIC DNA]</scope>
    <source>
        <strain evidence="1 2">DSM 25079</strain>
    </source>
</reference>
<evidence type="ECO:0000313" key="1">
    <source>
        <dbReference type="EMBL" id="MBB5685639.1"/>
    </source>
</evidence>
<protein>
    <submittedName>
        <fullName evidence="1">Uncharacterized protein</fullName>
    </submittedName>
</protein>
<dbReference type="Proteomes" id="UP000549617">
    <property type="component" value="Unassembled WGS sequence"/>
</dbReference>
<gene>
    <name evidence="1" type="ORF">FHS49_001647</name>
</gene>